<organism evidence="2 3">
    <name type="scientific">Ameca splendens</name>
    <dbReference type="NCBI Taxonomy" id="208324"/>
    <lineage>
        <taxon>Eukaryota</taxon>
        <taxon>Metazoa</taxon>
        <taxon>Chordata</taxon>
        <taxon>Craniata</taxon>
        <taxon>Vertebrata</taxon>
        <taxon>Euteleostomi</taxon>
        <taxon>Actinopterygii</taxon>
        <taxon>Neopterygii</taxon>
        <taxon>Teleostei</taxon>
        <taxon>Neoteleostei</taxon>
        <taxon>Acanthomorphata</taxon>
        <taxon>Ovalentaria</taxon>
        <taxon>Atherinomorphae</taxon>
        <taxon>Cyprinodontiformes</taxon>
        <taxon>Goodeidae</taxon>
        <taxon>Ameca</taxon>
    </lineage>
</organism>
<evidence type="ECO:0000256" key="1">
    <source>
        <dbReference type="SAM" id="MobiDB-lite"/>
    </source>
</evidence>
<sequence>MDKKGQKLTDQQGKGTKVVKRQRKRKTQKEACYSPLGSYTDDRVKIGPNTWNGLMHGIPYLKLPSGLVLLDTPRADFAPFYPSSESYFVSNIEYQRKADLQKPDHAGKGQTLPWDVSNFFLSYRTMSWPGNKGRHPLDTQVIISPEGPESLPWIFNTVHLEVKGAVLGIRWGPHYQEPLQGTYYEVSMAGAVIWATSPSMSKEVRGKECQPGRYVFNNTQLSISVRESTVYPNLPPPHCTTLAWPGRRVELQIHSHPLYTSIITLSEVGLAYDTYRQRQAIDGYNLAGPQIQPDHWLVYQWTWVWKGLEPGLPYPSPIYQTLLKGRVDRTEEADQLELAGYSRG</sequence>
<gene>
    <name evidence="2" type="ORF">AMECASPLE_036610</name>
</gene>
<dbReference type="Proteomes" id="UP001469553">
    <property type="component" value="Unassembled WGS sequence"/>
</dbReference>
<name>A0ABV1A323_9TELE</name>
<evidence type="ECO:0000313" key="2">
    <source>
        <dbReference type="EMBL" id="MEQ2312944.1"/>
    </source>
</evidence>
<feature type="compositionally biased region" description="Basic residues" evidence="1">
    <location>
        <begin position="17"/>
        <end position="27"/>
    </location>
</feature>
<reference evidence="2 3" key="1">
    <citation type="submission" date="2021-06" db="EMBL/GenBank/DDBJ databases">
        <authorList>
            <person name="Palmer J.M."/>
        </authorList>
    </citation>
    <scope>NUCLEOTIDE SEQUENCE [LARGE SCALE GENOMIC DNA]</scope>
    <source>
        <strain evidence="2 3">AS_MEX2019</strain>
        <tissue evidence="2">Muscle</tissue>
    </source>
</reference>
<comment type="caution">
    <text evidence="2">The sequence shown here is derived from an EMBL/GenBank/DDBJ whole genome shotgun (WGS) entry which is preliminary data.</text>
</comment>
<feature type="region of interest" description="Disordered" evidence="1">
    <location>
        <begin position="1"/>
        <end position="31"/>
    </location>
</feature>
<protein>
    <submittedName>
        <fullName evidence="2">Uncharacterized protein</fullName>
    </submittedName>
</protein>
<proteinExistence type="predicted"/>
<dbReference type="EMBL" id="JAHRIP010081094">
    <property type="protein sequence ID" value="MEQ2312944.1"/>
    <property type="molecule type" value="Genomic_DNA"/>
</dbReference>
<accession>A0ABV1A323</accession>
<keyword evidence="3" id="KW-1185">Reference proteome</keyword>
<evidence type="ECO:0000313" key="3">
    <source>
        <dbReference type="Proteomes" id="UP001469553"/>
    </source>
</evidence>